<dbReference type="PANTHER" id="PTHR10799">
    <property type="entry name" value="SNF2/RAD54 HELICASE FAMILY"/>
    <property type="match status" value="1"/>
</dbReference>
<dbReference type="PROSITE" id="PS51194">
    <property type="entry name" value="HELICASE_CTER"/>
    <property type="match status" value="1"/>
</dbReference>
<dbReference type="InterPro" id="IPR000330">
    <property type="entry name" value="SNF2_N"/>
</dbReference>
<comment type="caution">
    <text evidence="7">The sequence shown here is derived from an EMBL/GenBank/DDBJ whole genome shotgun (WGS) entry which is preliminary data.</text>
</comment>
<dbReference type="InterPro" id="IPR014001">
    <property type="entry name" value="Helicase_ATP-bd"/>
</dbReference>
<gene>
    <name evidence="7" type="ORF">GCM10007877_28710</name>
</gene>
<dbReference type="AlphaFoldDB" id="A0AA37T935"/>
<keyword evidence="2 7" id="KW-0347">Helicase</keyword>
<keyword evidence="1" id="KW-0378">Hydrolase</keyword>
<feature type="domain" description="Helicase ATP-binding" evidence="5">
    <location>
        <begin position="624"/>
        <end position="784"/>
    </location>
</feature>
<dbReference type="FunFam" id="3.40.50.300:FF:000533">
    <property type="entry name" value="Helicase, Snf2 family"/>
    <property type="match status" value="1"/>
</dbReference>
<feature type="domain" description="Helicase C-terminal" evidence="6">
    <location>
        <begin position="909"/>
        <end position="1069"/>
    </location>
</feature>
<dbReference type="GO" id="GO:0008270">
    <property type="term" value="F:zinc ion binding"/>
    <property type="evidence" value="ECO:0007669"/>
    <property type="project" value="UniProtKB-KW"/>
</dbReference>
<dbReference type="PROSITE" id="PS51192">
    <property type="entry name" value="HELICASE_ATP_BIND_1"/>
    <property type="match status" value="1"/>
</dbReference>
<keyword evidence="3" id="KW-0862">Zinc</keyword>
<dbReference type="SMART" id="SM00487">
    <property type="entry name" value="DEXDc"/>
    <property type="match status" value="1"/>
</dbReference>
<keyword evidence="3" id="KW-0479">Metal-binding</keyword>
<dbReference type="CDD" id="cd18012">
    <property type="entry name" value="DEXQc_arch_SWI2_SNF2"/>
    <property type="match status" value="1"/>
</dbReference>
<protein>
    <submittedName>
        <fullName evidence="7">Helicase/SNF2 family domain protein</fullName>
    </submittedName>
</protein>
<dbReference type="SMART" id="SM00490">
    <property type="entry name" value="HELICc"/>
    <property type="match status" value="1"/>
</dbReference>
<sequence length="1082" mass="123763">MISLSEKIIQKLCGKTYAQRGKNYFKKGNVLDYIIEEDDVIYGRVLGTHRQTYDITIDIEDFSSYFSECSCPVGYNCKHTAAILYAVLEEQSSQNFAIDEEKNIKPIDSWISAFQKYNPQTSSSSISEIRARLYFELKSSLDKILDLHIYEQRLGKSSWGKIINRDKTSWRNLWPGNFNSIESQIVELVAQKNNLFSPESIFKNEEGFLILKLLITTGRCFWQSHTSSEPIRFAKTHSLELHWEENNGQFQLHHNLPLNQKNLILLPTLPLCVIDTDTKECHIYSSHLDSDTVIALTNMPILTQMEARELQSHLRTLPITFPLPLDHEHTRTIETSPVPILTLLGASLSTFQEKIHPVATLEYRYDSERISSEEKNPVIHVSSDDEYIEIIRNLQEEKNAASVLSETLSKNNTEHNFSLYHFSPSLPPSVSALLWHEFIYDILPTLKNQGWEVHIDDSFPLKFSHSSNFNGHVQHGLDWFSVGLDVVIDGHTVPLLPILHSWLKNQNNSTSAPLLVEVKENHWLTFSEESLAPITNVLIELYDNESQLSPDGELTLPKSRSLSLLTLQKNLSEDQKETLWKGDKEIKKLAHKLKDFSGIKEVAPPKRLQATLRDYQQKGLNWLQFLTDFGFSGILADDMGLGKTLQTIAHLAKLKERRKLSRCALIVAPTSLLGNWMGELRRFAPHLNSHCHYGSQRHEETSDILQYNIIVTSYSILTRDIEVLSPIDFNIVVLDEAQYIKNPNAQISQSVRLLKSDSKLCLTGTPLENHLGELWSQFDFLMHGFLGSQSSFKKLFRNPIEQHNNHARQQELNHRIKPFLLRRTKNNVVKELPPKTEIVHKIALPPAQRKLYESIRITMEKKIRDLMEKKGLARSHIEILDALLKMRQACCHPQLLSIPSAKKQKKSAKLTFLMEILPEMISEGRKILIFSQFTSMLDHIAKELEKSKIDYTMLTGKTRKRDKVIQSFQTEVIPVFLISLKAGGVGLNLTEADTVIHFDPWWNPAAEAQATDRAHRIGQDKPVFVYKLIAEDTIEEKILSLQERKQAIADAVYESNNNKTTSISSEELLNLLTDSPLEPSAD</sequence>
<evidence type="ECO:0000313" key="7">
    <source>
        <dbReference type="EMBL" id="GLS27152.1"/>
    </source>
</evidence>
<dbReference type="InterPro" id="IPR049730">
    <property type="entry name" value="SNF2/RAD54-like_C"/>
</dbReference>
<dbReference type="GO" id="GO:0005524">
    <property type="term" value="F:ATP binding"/>
    <property type="evidence" value="ECO:0007669"/>
    <property type="project" value="InterPro"/>
</dbReference>
<dbReference type="RefSeq" id="WP_232592817.1">
    <property type="nucleotide sequence ID" value="NZ_BSPD01000065.1"/>
</dbReference>
<dbReference type="GO" id="GO:0016787">
    <property type="term" value="F:hydrolase activity"/>
    <property type="evidence" value="ECO:0007669"/>
    <property type="project" value="UniProtKB-KW"/>
</dbReference>
<keyword evidence="8" id="KW-1185">Reference proteome</keyword>
<keyword evidence="2 7" id="KW-0067">ATP-binding</keyword>
<evidence type="ECO:0000256" key="1">
    <source>
        <dbReference type="ARBA" id="ARBA00022801"/>
    </source>
</evidence>
<evidence type="ECO:0000259" key="4">
    <source>
        <dbReference type="PROSITE" id="PS50966"/>
    </source>
</evidence>
<dbReference type="InterPro" id="IPR007527">
    <property type="entry name" value="Znf_SWIM"/>
</dbReference>
<evidence type="ECO:0000256" key="3">
    <source>
        <dbReference type="PROSITE-ProRule" id="PRU00325"/>
    </source>
</evidence>
<dbReference type="Pfam" id="PF00176">
    <property type="entry name" value="SNF2-rel_dom"/>
    <property type="match status" value="1"/>
</dbReference>
<dbReference type="CDD" id="cd18793">
    <property type="entry name" value="SF2_C_SNF"/>
    <property type="match status" value="1"/>
</dbReference>
<evidence type="ECO:0000259" key="5">
    <source>
        <dbReference type="PROSITE" id="PS51192"/>
    </source>
</evidence>
<keyword evidence="3" id="KW-0863">Zinc-finger</keyword>
<keyword evidence="2 7" id="KW-0547">Nucleotide-binding</keyword>
<dbReference type="Gene3D" id="3.40.50.10810">
    <property type="entry name" value="Tandem AAA-ATPase domain"/>
    <property type="match status" value="1"/>
</dbReference>
<accession>A0AA37T935</accession>
<dbReference type="SUPFAM" id="SSF52540">
    <property type="entry name" value="P-loop containing nucleoside triphosphate hydrolases"/>
    <property type="match status" value="2"/>
</dbReference>
<dbReference type="PROSITE" id="PS50966">
    <property type="entry name" value="ZF_SWIM"/>
    <property type="match status" value="1"/>
</dbReference>
<dbReference type="GO" id="GO:0004386">
    <property type="term" value="F:helicase activity"/>
    <property type="evidence" value="ECO:0007669"/>
    <property type="project" value="UniProtKB-KW"/>
</dbReference>
<reference evidence="7 8" key="1">
    <citation type="journal article" date="2014" name="Int. J. Syst. Evol. Microbiol.">
        <title>Complete genome sequence of Corynebacterium casei LMG S-19264T (=DSM 44701T), isolated from a smear-ripened cheese.</title>
        <authorList>
            <consortium name="US DOE Joint Genome Institute (JGI-PGF)"/>
            <person name="Walter F."/>
            <person name="Albersmeier A."/>
            <person name="Kalinowski J."/>
            <person name="Ruckert C."/>
        </authorList>
    </citation>
    <scope>NUCLEOTIDE SEQUENCE [LARGE SCALE GENOMIC DNA]</scope>
    <source>
        <strain evidence="7 8">NBRC 110095</strain>
    </source>
</reference>
<evidence type="ECO:0000259" key="6">
    <source>
        <dbReference type="PROSITE" id="PS51194"/>
    </source>
</evidence>
<dbReference type="InterPro" id="IPR027417">
    <property type="entry name" value="P-loop_NTPase"/>
</dbReference>
<proteinExistence type="predicted"/>
<dbReference type="EMBL" id="BSPD01000065">
    <property type="protein sequence ID" value="GLS27152.1"/>
    <property type="molecule type" value="Genomic_DNA"/>
</dbReference>
<organism evidence="7 8">
    <name type="scientific">Marinibactrum halimedae</name>
    <dbReference type="NCBI Taxonomy" id="1444977"/>
    <lineage>
        <taxon>Bacteria</taxon>
        <taxon>Pseudomonadati</taxon>
        <taxon>Pseudomonadota</taxon>
        <taxon>Gammaproteobacteria</taxon>
        <taxon>Cellvibrionales</taxon>
        <taxon>Cellvibrionaceae</taxon>
        <taxon>Marinibactrum</taxon>
    </lineage>
</organism>
<feature type="domain" description="SWIM-type" evidence="4">
    <location>
        <begin position="53"/>
        <end position="88"/>
    </location>
</feature>
<evidence type="ECO:0000313" key="8">
    <source>
        <dbReference type="Proteomes" id="UP001156870"/>
    </source>
</evidence>
<dbReference type="InterPro" id="IPR038718">
    <property type="entry name" value="SNF2-like_sf"/>
</dbReference>
<evidence type="ECO:0000256" key="2">
    <source>
        <dbReference type="ARBA" id="ARBA00022806"/>
    </source>
</evidence>
<dbReference type="Pfam" id="PF00271">
    <property type="entry name" value="Helicase_C"/>
    <property type="match status" value="1"/>
</dbReference>
<name>A0AA37T935_9GAMM</name>
<dbReference type="InterPro" id="IPR001650">
    <property type="entry name" value="Helicase_C-like"/>
</dbReference>
<dbReference type="Gene3D" id="3.40.50.300">
    <property type="entry name" value="P-loop containing nucleotide triphosphate hydrolases"/>
    <property type="match status" value="1"/>
</dbReference>
<dbReference type="Pfam" id="PF04434">
    <property type="entry name" value="SWIM"/>
    <property type="match status" value="1"/>
</dbReference>
<dbReference type="Proteomes" id="UP001156870">
    <property type="component" value="Unassembled WGS sequence"/>
</dbReference>